<dbReference type="KEGG" id="hbs:IPV69_27040"/>
<evidence type="ECO:0000313" key="4">
    <source>
        <dbReference type="Proteomes" id="UP000593765"/>
    </source>
</evidence>
<evidence type="ECO:0000313" key="3">
    <source>
        <dbReference type="EMBL" id="QOV89793.1"/>
    </source>
</evidence>
<evidence type="ECO:0000256" key="2">
    <source>
        <dbReference type="SAM" id="SignalP"/>
    </source>
</evidence>
<dbReference type="RefSeq" id="WP_206292851.1">
    <property type="nucleotide sequence ID" value="NZ_CP063458.1"/>
</dbReference>
<proteinExistence type="predicted"/>
<dbReference type="Gene3D" id="2.60.120.260">
    <property type="entry name" value="Galactose-binding domain-like"/>
    <property type="match status" value="1"/>
</dbReference>
<reference evidence="3 4" key="1">
    <citation type="submission" date="2020-10" db="EMBL/GenBank/DDBJ databases">
        <title>Wide distribution of Phycisphaera-like planctomycetes from WD2101 soil group in peatlands and genome analysis of the first cultivated representative.</title>
        <authorList>
            <person name="Dedysh S.N."/>
            <person name="Beletsky A.V."/>
            <person name="Ivanova A."/>
            <person name="Kulichevskaya I.S."/>
            <person name="Suzina N.E."/>
            <person name="Philippov D.A."/>
            <person name="Rakitin A.L."/>
            <person name="Mardanov A.V."/>
            <person name="Ravin N.V."/>
        </authorList>
    </citation>
    <scope>NUCLEOTIDE SEQUENCE [LARGE SCALE GENOMIC DNA]</scope>
    <source>
        <strain evidence="3 4">M1803</strain>
    </source>
</reference>
<dbReference type="InterPro" id="IPR008979">
    <property type="entry name" value="Galactose-bd-like_sf"/>
</dbReference>
<keyword evidence="1" id="KW-0175">Coiled coil</keyword>
<evidence type="ECO:0000256" key="1">
    <source>
        <dbReference type="SAM" id="Coils"/>
    </source>
</evidence>
<protein>
    <recommendedName>
        <fullName evidence="5">CBM6 domain-containing protein</fullName>
    </recommendedName>
</protein>
<keyword evidence="4" id="KW-1185">Reference proteome</keyword>
<sequence>MIPKKLLTIGVTLAVLATGVSGTLAAKVKPAVEVPLTEAGQKLVAKYSDQLKALQAEIARELPKIDEQKKAALQAARAALKKAEADATLTQGAQGKVNAAAGLVEHAKGKWIGGADKGIAQAQAALKKATTDAQRDAAKKDLAQWEANKEAGLAALKTRQADLEKAKADAAKGEAANQSAQAALAKARADEKVAAKAFLAQVDPFLSADKSDAKLVKGAILAEATPIGLAAFAQQGPAQQALVDKLLADPKLMKDMLEAGGASGGKYGRAMEIYAAIQKASPKAGDAVLQRLALATSLEHAVPVPQTNAEDQKTAPTTVDPVKRYQHYEKAYLAGELDPAFKSFTTWEYRMVVDCDAPDEILAWGREMLRIFRPDHVSNPDYGWRYSAAVKTEVTYGSQCVKDDLPSLNVYQNIPKDGGVCGRRAFFGRFILRSFGIPVWGVTQHKHAALSHWTPKGWVINLGAGFHASWWDKDDAPRSGTDFLLESQARENAQDYLRVLRAQWVSRILGETAYNDRKKVDGGLWSSTAHLQAVALAAHAVELGPLGQELAEANEPEQKQAIVQAPVKESDQHVVVSRGGVINIPSVAHARSAKSVAAVKSYAGGMQINCKGGFKTQYEFEAPQAGKYVLTARVATLQEGQKFLFTANDAKQPTEVAVPYTVGLWQPTRPVELTLVKGKNVLNFAVKDGSRSVTVKEFILTPAK</sequence>
<feature type="coiled-coil region" evidence="1">
    <location>
        <begin position="128"/>
        <end position="183"/>
    </location>
</feature>
<dbReference type="Proteomes" id="UP000593765">
    <property type="component" value="Chromosome"/>
</dbReference>
<dbReference type="AlphaFoldDB" id="A0A7M2WWL0"/>
<keyword evidence="2" id="KW-0732">Signal</keyword>
<dbReference type="SUPFAM" id="SSF49785">
    <property type="entry name" value="Galactose-binding domain-like"/>
    <property type="match status" value="1"/>
</dbReference>
<name>A0A7M2WWL0_9BACT</name>
<gene>
    <name evidence="3" type="ORF">IPV69_27040</name>
</gene>
<accession>A0A7M2WWL0</accession>
<evidence type="ECO:0008006" key="5">
    <source>
        <dbReference type="Google" id="ProtNLM"/>
    </source>
</evidence>
<feature type="chain" id="PRO_5034264129" description="CBM6 domain-containing protein" evidence="2">
    <location>
        <begin position="27"/>
        <end position="704"/>
    </location>
</feature>
<dbReference type="EMBL" id="CP063458">
    <property type="protein sequence ID" value="QOV89793.1"/>
    <property type="molecule type" value="Genomic_DNA"/>
</dbReference>
<organism evidence="3 4">
    <name type="scientific">Humisphaera borealis</name>
    <dbReference type="NCBI Taxonomy" id="2807512"/>
    <lineage>
        <taxon>Bacteria</taxon>
        <taxon>Pseudomonadati</taxon>
        <taxon>Planctomycetota</taxon>
        <taxon>Phycisphaerae</taxon>
        <taxon>Tepidisphaerales</taxon>
        <taxon>Tepidisphaeraceae</taxon>
        <taxon>Humisphaera</taxon>
    </lineage>
</organism>
<feature type="signal peptide" evidence="2">
    <location>
        <begin position="1"/>
        <end position="26"/>
    </location>
</feature>